<protein>
    <submittedName>
        <fullName evidence="1">Uncharacterized protein</fullName>
    </submittedName>
</protein>
<name>A0A8H9IPP9_9BURK</name>
<evidence type="ECO:0000313" key="1">
    <source>
        <dbReference type="EMBL" id="GHC46738.1"/>
    </source>
</evidence>
<evidence type="ECO:0000313" key="2">
    <source>
        <dbReference type="Proteomes" id="UP000608923"/>
    </source>
</evidence>
<dbReference type="RefSeq" id="WP_189392162.1">
    <property type="nucleotide sequence ID" value="NZ_BMZN01000002.1"/>
</dbReference>
<organism evidence="1 2">
    <name type="scientific">Alcaligenes pakistanensis</name>
    <dbReference type="NCBI Taxonomy" id="1482717"/>
    <lineage>
        <taxon>Bacteria</taxon>
        <taxon>Pseudomonadati</taxon>
        <taxon>Pseudomonadota</taxon>
        <taxon>Betaproteobacteria</taxon>
        <taxon>Burkholderiales</taxon>
        <taxon>Alcaligenaceae</taxon>
        <taxon>Alcaligenes</taxon>
    </lineage>
</organism>
<gene>
    <name evidence="1" type="ORF">GCM10010096_17750</name>
</gene>
<comment type="caution">
    <text evidence="1">The sequence shown here is derived from an EMBL/GenBank/DDBJ whole genome shotgun (WGS) entry which is preliminary data.</text>
</comment>
<proteinExistence type="predicted"/>
<reference evidence="2" key="1">
    <citation type="journal article" date="2019" name="Int. J. Syst. Evol. Microbiol.">
        <title>The Global Catalogue of Microorganisms (GCM) 10K type strain sequencing project: providing services to taxonomists for standard genome sequencing and annotation.</title>
        <authorList>
            <consortium name="The Broad Institute Genomics Platform"/>
            <consortium name="The Broad Institute Genome Sequencing Center for Infectious Disease"/>
            <person name="Wu L."/>
            <person name="Ma J."/>
        </authorList>
    </citation>
    <scope>NUCLEOTIDE SEQUENCE [LARGE SCALE GENOMIC DNA]</scope>
    <source>
        <strain evidence="2">KCTC 42083</strain>
    </source>
</reference>
<sequence>MPAADKQAMLEGLGGLLQQARSGVDTCMSDHGSDWWQQILNLDHGMNQPDGRSAMPQVVADMAQWLIQAGLRNP</sequence>
<dbReference type="EMBL" id="BMZN01000002">
    <property type="protein sequence ID" value="GHC46738.1"/>
    <property type="molecule type" value="Genomic_DNA"/>
</dbReference>
<accession>A0A8H9IPP9</accession>
<keyword evidence="2" id="KW-1185">Reference proteome</keyword>
<dbReference type="Proteomes" id="UP000608923">
    <property type="component" value="Unassembled WGS sequence"/>
</dbReference>
<dbReference type="AlphaFoldDB" id="A0A8H9IPP9"/>